<dbReference type="GO" id="GO:0006355">
    <property type="term" value="P:regulation of DNA-templated transcription"/>
    <property type="evidence" value="ECO:0007669"/>
    <property type="project" value="InterPro"/>
</dbReference>
<dbReference type="OrthoDB" id="9808408at2"/>
<dbReference type="PANTHER" id="PTHR33121">
    <property type="entry name" value="CYCLIC DI-GMP PHOSPHODIESTERASE PDEF"/>
    <property type="match status" value="1"/>
</dbReference>
<keyword evidence="3" id="KW-0157">Chromophore</keyword>
<dbReference type="SMART" id="SM00052">
    <property type="entry name" value="EAL"/>
    <property type="match status" value="1"/>
</dbReference>
<dbReference type="CDD" id="cd01948">
    <property type="entry name" value="EAL"/>
    <property type="match status" value="1"/>
</dbReference>
<dbReference type="Gene3D" id="3.30.70.270">
    <property type="match status" value="1"/>
</dbReference>
<dbReference type="InterPro" id="IPR050706">
    <property type="entry name" value="Cyclic-di-GMP_PDE-like"/>
</dbReference>
<dbReference type="PRINTS" id="PR01033">
    <property type="entry name" value="PHYTOCHROME"/>
</dbReference>
<dbReference type="InterPro" id="IPR013654">
    <property type="entry name" value="PAS_2"/>
</dbReference>
<reference evidence="8 9" key="1">
    <citation type="submission" date="2020-09" db="EMBL/GenBank/DDBJ databases">
        <title>Complete genome sequence of an Arctic sea ice bacterium Marinomonas arctica BSI20414.</title>
        <authorList>
            <person name="Liao L."/>
            <person name="Chen B."/>
        </authorList>
    </citation>
    <scope>NUCLEOTIDE SEQUENCE [LARGE SCALE GENOMIC DNA]</scope>
    <source>
        <strain evidence="8 9">BSI20414</strain>
    </source>
</reference>
<evidence type="ECO:0000313" key="9">
    <source>
        <dbReference type="Proteomes" id="UP000516370"/>
    </source>
</evidence>
<dbReference type="InterPro" id="IPR003018">
    <property type="entry name" value="GAF"/>
</dbReference>
<evidence type="ECO:0000256" key="1">
    <source>
        <dbReference type="ARBA" id="ARBA00022543"/>
    </source>
</evidence>
<dbReference type="InterPro" id="IPR043128">
    <property type="entry name" value="Rev_trsase/Diguanyl_cyclase"/>
</dbReference>
<name>A0A7H1J7I3_9GAMM</name>
<dbReference type="InterPro" id="IPR001294">
    <property type="entry name" value="Phytochrome"/>
</dbReference>
<dbReference type="SUPFAM" id="SSF55781">
    <property type="entry name" value="GAF domain-like"/>
    <property type="match status" value="2"/>
</dbReference>
<dbReference type="SUPFAM" id="SSF141868">
    <property type="entry name" value="EAL domain-like"/>
    <property type="match status" value="1"/>
</dbReference>
<dbReference type="InterPro" id="IPR029787">
    <property type="entry name" value="Nucleotide_cyclase"/>
</dbReference>
<evidence type="ECO:0000259" key="5">
    <source>
        <dbReference type="PROSITE" id="PS50046"/>
    </source>
</evidence>
<dbReference type="Pfam" id="PF00360">
    <property type="entry name" value="PHY"/>
    <property type="match status" value="1"/>
</dbReference>
<dbReference type="SMART" id="SM00267">
    <property type="entry name" value="GGDEF"/>
    <property type="match status" value="1"/>
</dbReference>
<dbReference type="InterPro" id="IPR035965">
    <property type="entry name" value="PAS-like_dom_sf"/>
</dbReference>
<organism evidence="8 9">
    <name type="scientific">Marinomonas arctica</name>
    <dbReference type="NCBI Taxonomy" id="383750"/>
    <lineage>
        <taxon>Bacteria</taxon>
        <taxon>Pseudomonadati</taxon>
        <taxon>Pseudomonadota</taxon>
        <taxon>Gammaproteobacteria</taxon>
        <taxon>Oceanospirillales</taxon>
        <taxon>Oceanospirillaceae</taxon>
        <taxon>Marinomonas</taxon>
    </lineage>
</organism>
<dbReference type="InterPro" id="IPR000160">
    <property type="entry name" value="GGDEF_dom"/>
</dbReference>
<dbReference type="Gene3D" id="3.30.450.20">
    <property type="entry name" value="PAS domain"/>
    <property type="match status" value="1"/>
</dbReference>
<keyword evidence="1" id="KW-0600">Photoreceptor protein</keyword>
<dbReference type="InterPro" id="IPR013515">
    <property type="entry name" value="Phytochrome_cen-reg"/>
</dbReference>
<dbReference type="PROSITE" id="PS50887">
    <property type="entry name" value="GGDEF"/>
    <property type="match status" value="1"/>
</dbReference>
<dbReference type="RefSeq" id="WP_111607365.1">
    <property type="nucleotide sequence ID" value="NZ_BMLJ01000008.1"/>
</dbReference>
<dbReference type="InterPro" id="IPR029016">
    <property type="entry name" value="GAF-like_dom_sf"/>
</dbReference>
<dbReference type="Pfam" id="PF08446">
    <property type="entry name" value="PAS_2"/>
    <property type="match status" value="1"/>
</dbReference>
<gene>
    <name evidence="8" type="ORF">IBG28_01925</name>
</gene>
<dbReference type="Gene3D" id="3.30.450.270">
    <property type="match status" value="1"/>
</dbReference>
<dbReference type="GO" id="GO:0009881">
    <property type="term" value="F:photoreceptor activity"/>
    <property type="evidence" value="ECO:0007669"/>
    <property type="project" value="UniProtKB-KW"/>
</dbReference>
<feature type="domain" description="EAL" evidence="6">
    <location>
        <begin position="705"/>
        <end position="959"/>
    </location>
</feature>
<dbReference type="NCBIfam" id="TIGR00254">
    <property type="entry name" value="GGDEF"/>
    <property type="match status" value="1"/>
</dbReference>
<dbReference type="InterPro" id="IPR043150">
    <property type="entry name" value="Phytochrome_PHY_sf"/>
</dbReference>
<evidence type="ECO:0000256" key="3">
    <source>
        <dbReference type="ARBA" id="ARBA00022991"/>
    </source>
</evidence>
<feature type="domain" description="Phytochrome chromophore attachment site" evidence="5">
    <location>
        <begin position="154"/>
        <end position="316"/>
    </location>
</feature>
<keyword evidence="4" id="KW-0675">Receptor</keyword>
<dbReference type="EMBL" id="CP061081">
    <property type="protein sequence ID" value="QNT06449.1"/>
    <property type="molecule type" value="Genomic_DNA"/>
</dbReference>
<dbReference type="InterPro" id="IPR035919">
    <property type="entry name" value="EAL_sf"/>
</dbReference>
<keyword evidence="2" id="KW-0716">Sensory transduction</keyword>
<proteinExistence type="predicted"/>
<evidence type="ECO:0000256" key="2">
    <source>
        <dbReference type="ARBA" id="ARBA00022606"/>
    </source>
</evidence>
<dbReference type="CDD" id="cd01949">
    <property type="entry name" value="GGDEF"/>
    <property type="match status" value="1"/>
</dbReference>
<dbReference type="SMART" id="SM00065">
    <property type="entry name" value="GAF"/>
    <property type="match status" value="1"/>
</dbReference>
<dbReference type="InterPro" id="IPR001633">
    <property type="entry name" value="EAL_dom"/>
</dbReference>
<evidence type="ECO:0000259" key="7">
    <source>
        <dbReference type="PROSITE" id="PS50887"/>
    </source>
</evidence>
<evidence type="ECO:0000259" key="6">
    <source>
        <dbReference type="PROSITE" id="PS50883"/>
    </source>
</evidence>
<dbReference type="AlphaFoldDB" id="A0A7H1J7I3"/>
<keyword evidence="9" id="KW-1185">Reference proteome</keyword>
<dbReference type="GO" id="GO:0009584">
    <property type="term" value="P:detection of visible light"/>
    <property type="evidence" value="ECO:0007669"/>
    <property type="project" value="InterPro"/>
</dbReference>
<dbReference type="PROSITE" id="PS50883">
    <property type="entry name" value="EAL"/>
    <property type="match status" value="1"/>
</dbReference>
<dbReference type="Gene3D" id="3.20.20.450">
    <property type="entry name" value="EAL domain"/>
    <property type="match status" value="1"/>
</dbReference>
<dbReference type="InterPro" id="IPR016132">
    <property type="entry name" value="Phyto_chromo_attachment"/>
</dbReference>
<dbReference type="SUPFAM" id="SSF55785">
    <property type="entry name" value="PYP-like sensor domain (PAS domain)"/>
    <property type="match status" value="1"/>
</dbReference>
<dbReference type="KEGG" id="mard:IBG28_01925"/>
<dbReference type="Pfam" id="PF00990">
    <property type="entry name" value="GGDEF"/>
    <property type="match status" value="1"/>
</dbReference>
<evidence type="ECO:0000313" key="8">
    <source>
        <dbReference type="EMBL" id="QNT06449.1"/>
    </source>
</evidence>
<accession>A0A7H1J7I3</accession>
<dbReference type="Pfam" id="PF01590">
    <property type="entry name" value="GAF"/>
    <property type="match status" value="1"/>
</dbReference>
<dbReference type="PROSITE" id="PS50046">
    <property type="entry name" value="PHYTOCHROME_2"/>
    <property type="match status" value="1"/>
</dbReference>
<evidence type="ECO:0000256" key="4">
    <source>
        <dbReference type="ARBA" id="ARBA00023170"/>
    </source>
</evidence>
<sequence length="959" mass="108216">MTKEIIETRKITSDEAAQCASEAIQIIGSIQPHGFQLVLDADTLQIVQHSSNILDILTAGSSASGYPELIGSHISQWVEFANIESLAALSSKKSVVLEIKESGRVKSSDWGCFAHRADGWISLEFSPSTGSEYDSRVLLSQIDNMVALLKASHDETALFQTLVGQLQEYTQYDRVMMYRFLPDWSGEVVAEAVSEREDIKYKGLRFPAEDIPKQARELYALSPIRLFADIDAKPCPLEPALLPNGQPLNQSLSILRSMSPVHRHYLKNMQVSASLSLSIKKGDTLWGMVVCHHNDPKVPTNDVVSQLRISGELFSEIITSYLIPAEKIKRLTYLMNAQSYIEASFNQAKMANISAALFESVLLKIQTITQYHFIGIIYREQSYILEGSSFLRLGDHTIEALKNLFSTPDAIYFQSEKLHQEKGEIPGLNGMVGIAMIRAKVPNDFYVFIGKEEVAKSIQWGGAPQTVNIVIENNERHLEPRSSFALWRQNISGESSPWQEQDRNLLEIIFNAGKDFFSTKHSQMRINQLEQSVYFDSLTGLANREHLRSFIEGLKEQKHITHVSVLFIDLDNFKDVNDFMGHETGDRLLITIAQRLNECATANDLVARLGGDEFVVVLTHQILPDPTLAELIADKIIQRIGEPILDNAHTLVITPSMGIISEDVKMLDFNETLKQADIAMYSAKNKGKNRFHIFDHKDQDLFNKKTILTMDLRDCIAENSLDIHFQAQVNAQKHVIGVEVLARWKHDNFGFVSPDVFIEIAEKNNLIYPLGLQIIEKACFQLAKWFKRKPSVDFKTLSLNISPIQLIEPNFEKDLLHILKKHAIPENRIRLEITESVFMKNYQTAITALSNLREHGITIALDDFGTGFSSLNSLWKLPIDEVKIDKSFVSSMSKDDSLFTMVESVISLCKKLNLTVVAEGVEHSIEFNILRGLGCDIYQGYLFSKPLSAEIFEKTFLEK</sequence>
<dbReference type="Gene3D" id="3.30.450.40">
    <property type="match status" value="1"/>
</dbReference>
<dbReference type="GO" id="GO:0071111">
    <property type="term" value="F:cyclic-guanylate-specific phosphodiesterase activity"/>
    <property type="evidence" value="ECO:0007669"/>
    <property type="project" value="InterPro"/>
</dbReference>
<dbReference type="PANTHER" id="PTHR33121:SF70">
    <property type="entry name" value="SIGNALING PROTEIN YKOW"/>
    <property type="match status" value="1"/>
</dbReference>
<feature type="domain" description="GGDEF" evidence="7">
    <location>
        <begin position="561"/>
        <end position="696"/>
    </location>
</feature>
<dbReference type="Proteomes" id="UP000516370">
    <property type="component" value="Chromosome"/>
</dbReference>
<protein>
    <submittedName>
        <fullName evidence="8">EAL domain-containing protein</fullName>
    </submittedName>
</protein>
<dbReference type="SUPFAM" id="SSF55073">
    <property type="entry name" value="Nucleotide cyclase"/>
    <property type="match status" value="1"/>
</dbReference>
<dbReference type="Pfam" id="PF00563">
    <property type="entry name" value="EAL"/>
    <property type="match status" value="1"/>
</dbReference>